<gene>
    <name evidence="3" type="ORF">EDC61_105101</name>
</gene>
<reference evidence="3 4" key="1">
    <citation type="submission" date="2019-03" db="EMBL/GenBank/DDBJ databases">
        <title>Genomic Encyclopedia of Type Strains, Phase IV (KMG-IV): sequencing the most valuable type-strain genomes for metagenomic binning, comparative biology and taxonomic classification.</title>
        <authorList>
            <person name="Goeker M."/>
        </authorList>
    </citation>
    <scope>NUCLEOTIDE SEQUENCE [LARGE SCALE GENOMIC DNA]</scope>
    <source>
        <strain evidence="3 4">DSM 103923</strain>
    </source>
</reference>
<protein>
    <submittedName>
        <fullName evidence="3">Carboxypeptidase family protein</fullName>
    </submittedName>
</protein>
<keyword evidence="1" id="KW-0175">Coiled coil</keyword>
<dbReference type="Gene3D" id="2.60.40.1120">
    <property type="entry name" value="Carboxypeptidase-like, regulatory domain"/>
    <property type="match status" value="2"/>
</dbReference>
<keyword evidence="2" id="KW-0732">Signal</keyword>
<feature type="signal peptide" evidence="2">
    <location>
        <begin position="1"/>
        <end position="23"/>
    </location>
</feature>
<keyword evidence="3" id="KW-0645">Protease</keyword>
<dbReference type="SUPFAM" id="SSF49452">
    <property type="entry name" value="Starch-binding domain-like"/>
    <property type="match status" value="1"/>
</dbReference>
<feature type="chain" id="PRO_5020462496" evidence="2">
    <location>
        <begin position="24"/>
        <end position="1052"/>
    </location>
</feature>
<dbReference type="InterPro" id="IPR013784">
    <property type="entry name" value="Carb-bd-like_fold"/>
</dbReference>
<keyword evidence="3" id="KW-0378">Hydrolase</keyword>
<dbReference type="EMBL" id="SLZY01000005">
    <property type="protein sequence ID" value="TCS72446.1"/>
    <property type="molecule type" value="Genomic_DNA"/>
</dbReference>
<sequence length="1052" mass="112847">MFGNAVRRLLLLAACLVVAPAWADKAYTMAVQAADARIGEFTRALKAGDAQATRQAALALRQDPMAISRLNQFGSDALKRAVNREIQAVEQTTRELARQRLASQLNVSPDKIVFFEATNPSGQIKVGQDWDVTARVEVGEVERLDEAGRVVKEKIYKDIRIKDSARSVQEAYFEAATGKARPTDPKAAEKYAQEAAEFAHQHNLEVTDYLASEAYGGRPGEGEAIIKGPKNQRLRDVEQLSQVMEYKSNLARNKAQDLIDDAARQVKALGLEAGDPRAVRIMQEAEAAAQGWYQEQARQYVKQFDRQIAPRVEALGGKVPARVDEGTQVLRRLAAGEISPAEARLQLKAMGQTIDDVIRKGTGLVEAAQKAKTIMAAVNSAAAKGGAPAQALRKLLPQAAKGAGVVATVLPAAGSLSHGYRVERERAAMENRGIDNWEAFDKAFKHAVTEPAKMVADLFGQGVEAGGEAFYRLSKEKGVAGAFGSSFSNALWYAGSGALWGAGKVAEGVGYTVSNPLESGAALMHGGLKAADLLGQVLLVDEIAANLYYDPEATRAEFAQLRQNAARYAEQMAKAVERAEGLQAALRQHVATARPESKDFASKAERLATDYRAAYAQASGYVNQWYSFVYRRYGGLENPVVAEENHKLLPVVRRIQALPADPFGFIDQAFLKGLPSNLAVRVKDGTSGKPIGESGWLQLNGPGFERVCDGRGPRLTCAGIPPGEHRVRVNLKGYEPVELELKVHPLKQREYELQASLTKQKPVPTHARVSVQVVDAASGAPIHGATVRIRSPEGDSQAGAPKGSLSFQRVARGTSTIEAEAPGYLSSAQSLAIDPARQTDYAVTLRLSKGVERKTPAALTVRVRDARSGQPIAGASVVLSGAASASASGATPTLTGLAPGSYRIEVSASGYLPGSDSITLASGARSEITIGLQPLERKAQVNEESERADKAAAAQKCFEPYRKKIAELRAHNQRQDPASASITTVTLGADRACSAAYSACIEAARQAARQCPPGPDGTYTQCFRKENAEWIRCAMEEISCGEAALMRQCGLK</sequence>
<evidence type="ECO:0000256" key="1">
    <source>
        <dbReference type="SAM" id="Coils"/>
    </source>
</evidence>
<evidence type="ECO:0000256" key="2">
    <source>
        <dbReference type="SAM" id="SignalP"/>
    </source>
</evidence>
<comment type="caution">
    <text evidence="3">The sequence shown here is derived from an EMBL/GenBank/DDBJ whole genome shotgun (WGS) entry which is preliminary data.</text>
</comment>
<proteinExistence type="predicted"/>
<dbReference type="SUPFAM" id="SSF49464">
    <property type="entry name" value="Carboxypeptidase regulatory domain-like"/>
    <property type="match status" value="1"/>
</dbReference>
<feature type="coiled-coil region" evidence="1">
    <location>
        <begin position="558"/>
        <end position="585"/>
    </location>
</feature>
<dbReference type="Pfam" id="PF13620">
    <property type="entry name" value="CarboxypepD_reg"/>
    <property type="match status" value="2"/>
</dbReference>
<organism evidence="3 4">
    <name type="scientific">Sulfuritortus calidifontis</name>
    <dbReference type="NCBI Taxonomy" id="1914471"/>
    <lineage>
        <taxon>Bacteria</taxon>
        <taxon>Pseudomonadati</taxon>
        <taxon>Pseudomonadota</taxon>
        <taxon>Betaproteobacteria</taxon>
        <taxon>Nitrosomonadales</taxon>
        <taxon>Thiobacillaceae</taxon>
        <taxon>Sulfuritortus</taxon>
    </lineage>
</organism>
<dbReference type="AlphaFoldDB" id="A0A4R3JW58"/>
<keyword evidence="4" id="KW-1185">Reference proteome</keyword>
<dbReference type="InterPro" id="IPR008969">
    <property type="entry name" value="CarboxyPept-like_regulatory"/>
</dbReference>
<dbReference type="RefSeq" id="WP_126463506.1">
    <property type="nucleotide sequence ID" value="NZ_AP018721.1"/>
</dbReference>
<dbReference type="GO" id="GO:0030246">
    <property type="term" value="F:carbohydrate binding"/>
    <property type="evidence" value="ECO:0007669"/>
    <property type="project" value="InterPro"/>
</dbReference>
<keyword evidence="3" id="KW-0121">Carboxypeptidase</keyword>
<accession>A0A4R3JW58</accession>
<name>A0A4R3JW58_9PROT</name>
<dbReference type="GO" id="GO:0004180">
    <property type="term" value="F:carboxypeptidase activity"/>
    <property type="evidence" value="ECO:0007669"/>
    <property type="project" value="UniProtKB-KW"/>
</dbReference>
<dbReference type="Proteomes" id="UP000295135">
    <property type="component" value="Unassembled WGS sequence"/>
</dbReference>
<evidence type="ECO:0000313" key="4">
    <source>
        <dbReference type="Proteomes" id="UP000295135"/>
    </source>
</evidence>
<evidence type="ECO:0000313" key="3">
    <source>
        <dbReference type="EMBL" id="TCS72446.1"/>
    </source>
</evidence>